<accession>A0A1M5MCN7</accession>
<evidence type="ECO:0000256" key="4">
    <source>
        <dbReference type="PIRSR" id="PIRSR001220-1"/>
    </source>
</evidence>
<dbReference type="AlphaFoldDB" id="A0A1M5MCN7"/>
<proteinExistence type="inferred from homology"/>
<dbReference type="SUPFAM" id="SSF53774">
    <property type="entry name" value="Glutaminase/Asparaginase"/>
    <property type="match status" value="1"/>
</dbReference>
<dbReference type="SFLD" id="SFLDS00057">
    <property type="entry name" value="Glutaminase/Asparaginase"/>
    <property type="match status" value="1"/>
</dbReference>
<dbReference type="FunFam" id="3.40.50.1170:FF:000001">
    <property type="entry name" value="L-asparaginase 2"/>
    <property type="match status" value="1"/>
</dbReference>
<evidence type="ECO:0000313" key="9">
    <source>
        <dbReference type="EMBL" id="SHG75134.1"/>
    </source>
</evidence>
<dbReference type="InterPro" id="IPR037152">
    <property type="entry name" value="L-asparaginase_N_sf"/>
</dbReference>
<dbReference type="PROSITE" id="PS00917">
    <property type="entry name" value="ASN_GLN_ASE_2"/>
    <property type="match status" value="1"/>
</dbReference>
<protein>
    <recommendedName>
        <fullName evidence="2">asparaginase</fullName>
        <ecNumber evidence="2">3.5.1.1</ecNumber>
    </recommendedName>
</protein>
<dbReference type="Gene3D" id="3.40.50.1170">
    <property type="entry name" value="L-asparaginase, N-terminal domain"/>
    <property type="match status" value="1"/>
</dbReference>
<dbReference type="PIRSF" id="PIRSF001220">
    <property type="entry name" value="L-ASNase_gatD"/>
    <property type="match status" value="1"/>
</dbReference>
<dbReference type="InterPro" id="IPR036152">
    <property type="entry name" value="Asp/glu_Ase-like_sf"/>
</dbReference>
<evidence type="ECO:0000259" key="7">
    <source>
        <dbReference type="Pfam" id="PF00710"/>
    </source>
</evidence>
<dbReference type="STRING" id="947013.SAMN04488109_1681"/>
<dbReference type="PROSITE" id="PS51732">
    <property type="entry name" value="ASN_GLN_ASE_3"/>
    <property type="match status" value="1"/>
</dbReference>
<evidence type="ECO:0000259" key="8">
    <source>
        <dbReference type="Pfam" id="PF17763"/>
    </source>
</evidence>
<evidence type="ECO:0000256" key="2">
    <source>
        <dbReference type="ARBA" id="ARBA00012920"/>
    </source>
</evidence>
<dbReference type="InterPro" id="IPR006034">
    <property type="entry name" value="Asparaginase/glutaminase-like"/>
</dbReference>
<comment type="similarity">
    <text evidence="1">Belongs to the asparaginase 1 family.</text>
</comment>
<feature type="domain" description="Asparaginase/glutaminase C-terminal" evidence="8">
    <location>
        <begin position="230"/>
        <end position="335"/>
    </location>
</feature>
<evidence type="ECO:0000256" key="6">
    <source>
        <dbReference type="PROSITE-ProRule" id="PRU10100"/>
    </source>
</evidence>
<dbReference type="InterPro" id="IPR027473">
    <property type="entry name" value="L-asparaginase_C"/>
</dbReference>
<name>A0A1M5MCN7_9BACT</name>
<evidence type="ECO:0000256" key="3">
    <source>
        <dbReference type="ARBA" id="ARBA00022801"/>
    </source>
</evidence>
<dbReference type="PANTHER" id="PTHR11707">
    <property type="entry name" value="L-ASPARAGINASE"/>
    <property type="match status" value="1"/>
</dbReference>
<dbReference type="CDD" id="cd08963">
    <property type="entry name" value="L-asparaginase_I"/>
    <property type="match status" value="1"/>
</dbReference>
<dbReference type="RefSeq" id="WP_143164819.1">
    <property type="nucleotide sequence ID" value="NZ_FQWQ01000001.1"/>
</dbReference>
<dbReference type="GO" id="GO:0004067">
    <property type="term" value="F:asparaginase activity"/>
    <property type="evidence" value="ECO:0007669"/>
    <property type="project" value="UniProtKB-UniRule"/>
</dbReference>
<dbReference type="InterPro" id="IPR027475">
    <property type="entry name" value="Asparaginase/glutaminase_AS2"/>
</dbReference>
<evidence type="ECO:0000256" key="5">
    <source>
        <dbReference type="PIRSR" id="PIRSR001220-2"/>
    </source>
</evidence>
<dbReference type="GO" id="GO:0009066">
    <property type="term" value="P:aspartate family amino acid metabolic process"/>
    <property type="evidence" value="ECO:0007669"/>
    <property type="project" value="UniProtKB-ARBA"/>
</dbReference>
<dbReference type="Gene3D" id="3.40.50.40">
    <property type="match status" value="1"/>
</dbReference>
<evidence type="ECO:0000256" key="1">
    <source>
        <dbReference type="ARBA" id="ARBA00010518"/>
    </source>
</evidence>
<dbReference type="SMART" id="SM00870">
    <property type="entry name" value="Asparaginase"/>
    <property type="match status" value="1"/>
</dbReference>
<gene>
    <name evidence="9" type="ORF">SAMN04488109_1681</name>
</gene>
<sequence length="355" mass="38855">MMNLNTVSINTALPGKSRARILIIYTGGTFGMTYDREGVLVPFNFPYILEQLPTLKNLALEITAVSFENPIDSSNVNIEHWRLIGSIIRDQYANHDGFVVLHGTDTMAYTASALSFMLEGLSKPVVFTGAQLPISEPRSDARENLITALEVASARQEGIPLVPEVCIYFDYALLRGNRSKKVESMQFDAFDSGNYPPLAKAGVKIDYNFSVIRSTPRSTSLELRDTFETNVAILKLFPGINRQVVNAILTIPGLKAVVVETYGSGNAPTLPWLIEELQVAIEQGIILLNISQCPGGRVLQGRYETSKRLQQIGVISGADMTTEAAVSKLMLLIGQFGPERTRELIGLSLAGELTS</sequence>
<keyword evidence="3" id="KW-0378">Hydrolase</keyword>
<feature type="binding site" evidence="5">
    <location>
        <position position="73"/>
    </location>
    <ligand>
        <name>substrate</name>
    </ligand>
</feature>
<feature type="active site" description="O-isoaspartyl threonine intermediate" evidence="4">
    <location>
        <position position="29"/>
    </location>
</feature>
<dbReference type="FunFam" id="3.40.50.40:FF:000001">
    <property type="entry name" value="L-asparaginase 1"/>
    <property type="match status" value="1"/>
</dbReference>
<dbReference type="EC" id="3.5.1.1" evidence="2"/>
<dbReference type="Proteomes" id="UP000184212">
    <property type="component" value="Unassembled WGS sequence"/>
</dbReference>
<dbReference type="NCBIfam" id="TIGR00519">
    <property type="entry name" value="asnASE_I"/>
    <property type="match status" value="1"/>
</dbReference>
<dbReference type="InterPro" id="IPR027474">
    <property type="entry name" value="L-asparaginase_N"/>
</dbReference>
<dbReference type="InterPro" id="IPR006033">
    <property type="entry name" value="AsnA_fam"/>
</dbReference>
<dbReference type="Pfam" id="PF17763">
    <property type="entry name" value="Asparaginase_C"/>
    <property type="match status" value="1"/>
</dbReference>
<reference evidence="9 10" key="1">
    <citation type="submission" date="2016-11" db="EMBL/GenBank/DDBJ databases">
        <authorList>
            <person name="Jaros S."/>
            <person name="Januszkiewicz K."/>
            <person name="Wedrychowicz H."/>
        </authorList>
    </citation>
    <scope>NUCLEOTIDE SEQUENCE [LARGE SCALE GENOMIC DNA]</scope>
    <source>
        <strain evidence="9 10">DSM 24574</strain>
    </source>
</reference>
<evidence type="ECO:0000313" key="10">
    <source>
        <dbReference type="Proteomes" id="UP000184212"/>
    </source>
</evidence>
<feature type="active site" evidence="6">
    <location>
        <position position="104"/>
    </location>
</feature>
<feature type="domain" description="L-asparaginase N-terminal" evidence="7">
    <location>
        <begin position="20"/>
        <end position="208"/>
    </location>
</feature>
<dbReference type="EMBL" id="FQWQ01000001">
    <property type="protein sequence ID" value="SHG75134.1"/>
    <property type="molecule type" value="Genomic_DNA"/>
</dbReference>
<dbReference type="PANTHER" id="PTHR11707:SF28">
    <property type="entry name" value="60 KDA LYSOPHOSPHOLIPASE"/>
    <property type="match status" value="1"/>
</dbReference>
<organism evidence="9 10">
    <name type="scientific">Chryseolinea serpens</name>
    <dbReference type="NCBI Taxonomy" id="947013"/>
    <lineage>
        <taxon>Bacteria</taxon>
        <taxon>Pseudomonadati</taxon>
        <taxon>Bacteroidota</taxon>
        <taxon>Cytophagia</taxon>
        <taxon>Cytophagales</taxon>
        <taxon>Fulvivirgaceae</taxon>
        <taxon>Chryseolinea</taxon>
    </lineage>
</organism>
<dbReference type="InterPro" id="IPR040919">
    <property type="entry name" value="Asparaginase_C"/>
</dbReference>
<dbReference type="PRINTS" id="PR00139">
    <property type="entry name" value="ASNGLNASE"/>
</dbReference>
<feature type="binding site" evidence="5">
    <location>
        <begin position="104"/>
        <end position="105"/>
    </location>
    <ligand>
        <name>substrate</name>
    </ligand>
</feature>
<dbReference type="Pfam" id="PF00710">
    <property type="entry name" value="Asparaginase"/>
    <property type="match status" value="1"/>
</dbReference>
<dbReference type="InterPro" id="IPR041725">
    <property type="entry name" value="L-asparaginase_I"/>
</dbReference>
<dbReference type="OrthoDB" id="9788068at2"/>
<dbReference type="PIRSF" id="PIRSF500176">
    <property type="entry name" value="L_ASNase"/>
    <property type="match status" value="1"/>
</dbReference>
<keyword evidence="10" id="KW-1185">Reference proteome</keyword>